<protein>
    <submittedName>
        <fullName evidence="1">Uncharacterized protein</fullName>
    </submittedName>
</protein>
<reference evidence="1 2" key="1">
    <citation type="submission" date="2015-05" db="EMBL/GenBank/DDBJ databases">
        <title>Evolution of Trichinella species and genotypes.</title>
        <authorList>
            <person name="Korhonen P.K."/>
            <person name="Edoardo P."/>
            <person name="Giuseppe L.R."/>
            <person name="Gasser R.B."/>
        </authorList>
    </citation>
    <scope>NUCLEOTIDE SEQUENCE [LARGE SCALE GENOMIC DNA]</scope>
    <source>
        <strain evidence="1">ISS10</strain>
    </source>
</reference>
<proteinExistence type="predicted"/>
<keyword evidence="2" id="KW-1185">Reference proteome</keyword>
<organism evidence="1 2">
    <name type="scientific">Trichinella nativa</name>
    <dbReference type="NCBI Taxonomy" id="6335"/>
    <lineage>
        <taxon>Eukaryota</taxon>
        <taxon>Metazoa</taxon>
        <taxon>Ecdysozoa</taxon>
        <taxon>Nematoda</taxon>
        <taxon>Enoplea</taxon>
        <taxon>Dorylaimia</taxon>
        <taxon>Trichinellida</taxon>
        <taxon>Trichinellidae</taxon>
        <taxon>Trichinella</taxon>
    </lineage>
</organism>
<dbReference type="AlphaFoldDB" id="A0A0V1KI47"/>
<comment type="caution">
    <text evidence="1">The sequence shown here is derived from an EMBL/GenBank/DDBJ whole genome shotgun (WGS) entry which is preliminary data.</text>
</comment>
<evidence type="ECO:0000313" key="1">
    <source>
        <dbReference type="EMBL" id="KRZ46887.1"/>
    </source>
</evidence>
<dbReference type="EMBL" id="JYDW01001894">
    <property type="protein sequence ID" value="KRZ46887.1"/>
    <property type="molecule type" value="Genomic_DNA"/>
</dbReference>
<evidence type="ECO:0000313" key="2">
    <source>
        <dbReference type="Proteomes" id="UP000054721"/>
    </source>
</evidence>
<gene>
    <name evidence="1" type="ORF">T02_13286</name>
</gene>
<name>A0A0V1KI47_9BILA</name>
<dbReference type="Proteomes" id="UP000054721">
    <property type="component" value="Unassembled WGS sequence"/>
</dbReference>
<accession>A0A0V1KI47</accession>
<sequence>MVSRNMAWKFSDLSHQVLKGSCPASMGRGSRTLS</sequence>